<dbReference type="EMBL" id="BARU01002673">
    <property type="protein sequence ID" value="GAH30396.1"/>
    <property type="molecule type" value="Genomic_DNA"/>
</dbReference>
<dbReference type="GO" id="GO:1904680">
    <property type="term" value="F:peptide transmembrane transporter activity"/>
    <property type="evidence" value="ECO:0007669"/>
    <property type="project" value="TreeGrafter"/>
</dbReference>
<dbReference type="SUPFAM" id="SSF53850">
    <property type="entry name" value="Periplasmic binding protein-like II"/>
    <property type="match status" value="1"/>
</dbReference>
<dbReference type="PANTHER" id="PTHR30290">
    <property type="entry name" value="PERIPLASMIC BINDING COMPONENT OF ABC TRANSPORTER"/>
    <property type="match status" value="1"/>
</dbReference>
<feature type="non-terminal residue" evidence="2">
    <location>
        <position position="361"/>
    </location>
</feature>
<dbReference type="Gene3D" id="3.10.105.10">
    <property type="entry name" value="Dipeptide-binding Protein, Domain 3"/>
    <property type="match status" value="1"/>
</dbReference>
<protein>
    <recommendedName>
        <fullName evidence="1">Solute-binding protein family 5 domain-containing protein</fullName>
    </recommendedName>
</protein>
<evidence type="ECO:0000313" key="2">
    <source>
        <dbReference type="EMBL" id="GAH30396.1"/>
    </source>
</evidence>
<dbReference type="Pfam" id="PF00496">
    <property type="entry name" value="SBP_bac_5"/>
    <property type="match status" value="1"/>
</dbReference>
<reference evidence="2" key="1">
    <citation type="journal article" date="2014" name="Front. Microbiol.">
        <title>High frequency of phylogenetically diverse reductive dehalogenase-homologous genes in deep subseafloor sedimentary metagenomes.</title>
        <authorList>
            <person name="Kawai M."/>
            <person name="Futagami T."/>
            <person name="Toyoda A."/>
            <person name="Takaki Y."/>
            <person name="Nishi S."/>
            <person name="Hori S."/>
            <person name="Arai W."/>
            <person name="Tsubouchi T."/>
            <person name="Morono Y."/>
            <person name="Uchiyama I."/>
            <person name="Ito T."/>
            <person name="Fujiyama A."/>
            <person name="Inagaki F."/>
            <person name="Takami H."/>
        </authorList>
    </citation>
    <scope>NUCLEOTIDE SEQUENCE</scope>
    <source>
        <strain evidence="2">Expedition CK06-06</strain>
    </source>
</reference>
<gene>
    <name evidence="2" type="ORF">S03H2_06196</name>
</gene>
<accession>X1EAU0</accession>
<name>X1EAU0_9ZZZZ</name>
<organism evidence="2">
    <name type="scientific">marine sediment metagenome</name>
    <dbReference type="NCBI Taxonomy" id="412755"/>
    <lineage>
        <taxon>unclassified sequences</taxon>
        <taxon>metagenomes</taxon>
        <taxon>ecological metagenomes</taxon>
    </lineage>
</organism>
<feature type="domain" description="Solute-binding protein family 5" evidence="1">
    <location>
        <begin position="93"/>
        <end position="358"/>
    </location>
</feature>
<evidence type="ECO:0000259" key="1">
    <source>
        <dbReference type="Pfam" id="PF00496"/>
    </source>
</evidence>
<dbReference type="GO" id="GO:0015833">
    <property type="term" value="P:peptide transport"/>
    <property type="evidence" value="ECO:0007669"/>
    <property type="project" value="TreeGrafter"/>
</dbReference>
<dbReference type="InterPro" id="IPR000914">
    <property type="entry name" value="SBP_5_dom"/>
</dbReference>
<dbReference type="InterPro" id="IPR039424">
    <property type="entry name" value="SBP_5"/>
</dbReference>
<sequence>LMLSSTSTIFAQVTSPEPVTWEPDLTSSGVAITEPFEGYLYDPDVIHGGTLTVATPSDPPEMHQWNAGATASYDFLDIFNDYLTRTDPITGAVVPWIAESWEISDDKLSYVVHLTEGVKFHDGVELTAEDVKWNFDFIMENNFTRMSNVWQILSRDKPTEMIDEYTLRFHVKEPYVPFPRNTLGNAYIYPKHIWEPISQRPDFDWFTYVPTAEDQIGCGPYKYMDYVPNAWYKFEAFDDYWHGKPYLDYLLRPIITSGDAELLAVKRGEVDIFTGFLASEAIPGLLREEGIGLYLYNNQYMYHWGMNTYKWPFNVKEFRFALANAIDKQDIVDTLLLGYGLPGTCGVEAPFFSYWYNPNVP</sequence>
<comment type="caution">
    <text evidence="2">The sequence shown here is derived from an EMBL/GenBank/DDBJ whole genome shotgun (WGS) entry which is preliminary data.</text>
</comment>
<proteinExistence type="predicted"/>
<dbReference type="CDD" id="cd00995">
    <property type="entry name" value="PBP2_NikA_DppA_OppA_like"/>
    <property type="match status" value="1"/>
</dbReference>
<dbReference type="Gene3D" id="3.40.190.10">
    <property type="entry name" value="Periplasmic binding protein-like II"/>
    <property type="match status" value="1"/>
</dbReference>
<dbReference type="AlphaFoldDB" id="X1EAU0"/>
<feature type="non-terminal residue" evidence="2">
    <location>
        <position position="1"/>
    </location>
</feature>